<dbReference type="EC" id="3.2.2.-" evidence="5"/>
<dbReference type="FunFam" id="3.10.300.10:FF:000001">
    <property type="entry name" value="Putative 3-methyladenine DNA glycosylase"/>
    <property type="match status" value="1"/>
</dbReference>
<dbReference type="GO" id="GO:0006284">
    <property type="term" value="P:base-excision repair"/>
    <property type="evidence" value="ECO:0007669"/>
    <property type="project" value="InterPro"/>
</dbReference>
<proteinExistence type="inferred from homology"/>
<dbReference type="PANTHER" id="PTHR10429">
    <property type="entry name" value="DNA-3-METHYLADENINE GLYCOSYLASE"/>
    <property type="match status" value="1"/>
</dbReference>
<dbReference type="AlphaFoldDB" id="A0A7X0LLS2"/>
<dbReference type="HAMAP" id="MF_00527">
    <property type="entry name" value="3MGH"/>
    <property type="match status" value="1"/>
</dbReference>
<dbReference type="NCBIfam" id="NF002003">
    <property type="entry name" value="PRK00802.1-3"/>
    <property type="match status" value="1"/>
</dbReference>
<evidence type="ECO:0000256" key="3">
    <source>
        <dbReference type="ARBA" id="ARBA00022801"/>
    </source>
</evidence>
<dbReference type="RefSeq" id="WP_184678414.1">
    <property type="nucleotide sequence ID" value="NZ_JACHGY010000001.1"/>
</dbReference>
<dbReference type="InterPro" id="IPR011034">
    <property type="entry name" value="Formyl_transferase-like_C_sf"/>
</dbReference>
<keyword evidence="7" id="KW-1185">Reference proteome</keyword>
<keyword evidence="6" id="KW-0326">Glycosidase</keyword>
<dbReference type="PANTHER" id="PTHR10429:SF0">
    <property type="entry name" value="DNA-3-METHYLADENINE GLYCOSYLASE"/>
    <property type="match status" value="1"/>
</dbReference>
<accession>A0A7X0LLS2</accession>
<name>A0A7X0LLS2_9BACT</name>
<dbReference type="GO" id="GO:0003677">
    <property type="term" value="F:DNA binding"/>
    <property type="evidence" value="ECO:0007669"/>
    <property type="project" value="InterPro"/>
</dbReference>
<dbReference type="EMBL" id="JACHGY010000001">
    <property type="protein sequence ID" value="MBB6430921.1"/>
    <property type="molecule type" value="Genomic_DNA"/>
</dbReference>
<dbReference type="NCBIfam" id="TIGR00567">
    <property type="entry name" value="3mg"/>
    <property type="match status" value="1"/>
</dbReference>
<protein>
    <recommendedName>
        <fullName evidence="5">Putative 3-methyladenine DNA glycosylase</fullName>
        <ecNumber evidence="5">3.2.2.-</ecNumber>
    </recommendedName>
</protein>
<evidence type="ECO:0000313" key="7">
    <source>
        <dbReference type="Proteomes" id="UP000541810"/>
    </source>
</evidence>
<keyword evidence="2 5" id="KW-0227">DNA damage</keyword>
<keyword evidence="4 5" id="KW-0234">DNA repair</keyword>
<dbReference type="InterPro" id="IPR003180">
    <property type="entry name" value="MPG"/>
</dbReference>
<dbReference type="Gene3D" id="3.10.300.10">
    <property type="entry name" value="Methylpurine-DNA glycosylase (MPG)"/>
    <property type="match status" value="1"/>
</dbReference>
<evidence type="ECO:0000256" key="1">
    <source>
        <dbReference type="ARBA" id="ARBA00009232"/>
    </source>
</evidence>
<gene>
    <name evidence="6" type="ORF">HNQ40_002727</name>
</gene>
<evidence type="ECO:0000256" key="2">
    <source>
        <dbReference type="ARBA" id="ARBA00022763"/>
    </source>
</evidence>
<organism evidence="6 7">
    <name type="scientific">Algisphaera agarilytica</name>
    <dbReference type="NCBI Taxonomy" id="1385975"/>
    <lineage>
        <taxon>Bacteria</taxon>
        <taxon>Pseudomonadati</taxon>
        <taxon>Planctomycetota</taxon>
        <taxon>Phycisphaerae</taxon>
        <taxon>Phycisphaerales</taxon>
        <taxon>Phycisphaeraceae</taxon>
        <taxon>Algisphaera</taxon>
    </lineage>
</organism>
<dbReference type="SUPFAM" id="SSF50486">
    <property type="entry name" value="FMT C-terminal domain-like"/>
    <property type="match status" value="1"/>
</dbReference>
<evidence type="ECO:0000256" key="4">
    <source>
        <dbReference type="ARBA" id="ARBA00023204"/>
    </source>
</evidence>
<dbReference type="Pfam" id="PF02245">
    <property type="entry name" value="Pur_DNA_glyco"/>
    <property type="match status" value="1"/>
</dbReference>
<comment type="caution">
    <text evidence="6">The sequence shown here is derived from an EMBL/GenBank/DDBJ whole genome shotgun (WGS) entry which is preliminary data.</text>
</comment>
<reference evidence="6 7" key="1">
    <citation type="submission" date="2020-08" db="EMBL/GenBank/DDBJ databases">
        <title>Genomic Encyclopedia of Type Strains, Phase IV (KMG-IV): sequencing the most valuable type-strain genomes for metagenomic binning, comparative biology and taxonomic classification.</title>
        <authorList>
            <person name="Goeker M."/>
        </authorList>
    </citation>
    <scope>NUCLEOTIDE SEQUENCE [LARGE SCALE GENOMIC DNA]</scope>
    <source>
        <strain evidence="6 7">DSM 103725</strain>
    </source>
</reference>
<dbReference type="GO" id="GO:0003905">
    <property type="term" value="F:alkylbase DNA N-glycosylase activity"/>
    <property type="evidence" value="ECO:0007669"/>
    <property type="project" value="InterPro"/>
</dbReference>
<evidence type="ECO:0000256" key="5">
    <source>
        <dbReference type="HAMAP-Rule" id="MF_00527"/>
    </source>
</evidence>
<dbReference type="InterPro" id="IPR036995">
    <property type="entry name" value="MPG_sf"/>
</dbReference>
<keyword evidence="3 5" id="KW-0378">Hydrolase</keyword>
<evidence type="ECO:0000313" key="6">
    <source>
        <dbReference type="EMBL" id="MBB6430921.1"/>
    </source>
</evidence>
<comment type="similarity">
    <text evidence="1 5">Belongs to the DNA glycosylase MPG family.</text>
</comment>
<sequence length="203" mass="22649">MKPPPRLQRDFYRRDPVTVARALLGQRLVHVSQGVRVAGLIVETEAYLGHIDKAAHSFNGRKTQRTQTMFADGGTAYVFLNYGIHHLLNIVVAGVEQPLAVLLRAVEPTEGLDAMYQRRSKSKKDTDLCSGPGKLGAAFGIDLSHDGVDLVENRSLFVEQLRQRAMPKRLIETTTRVGVDYAEEWAAAPLRFYLKGNQHVSVR</sequence>
<dbReference type="CDD" id="cd00540">
    <property type="entry name" value="AAG"/>
    <property type="match status" value="1"/>
</dbReference>
<dbReference type="Proteomes" id="UP000541810">
    <property type="component" value="Unassembled WGS sequence"/>
</dbReference>